<feature type="compositionally biased region" description="Basic and acidic residues" evidence="1">
    <location>
        <begin position="71"/>
        <end position="83"/>
    </location>
</feature>
<evidence type="ECO:0000256" key="2">
    <source>
        <dbReference type="SAM" id="SignalP"/>
    </source>
</evidence>
<proteinExistence type="predicted"/>
<keyword evidence="2" id="KW-0732">Signal</keyword>
<feature type="compositionally biased region" description="Basic residues" evidence="1">
    <location>
        <begin position="84"/>
        <end position="109"/>
    </location>
</feature>
<feature type="region of interest" description="Disordered" evidence="1">
    <location>
        <begin position="71"/>
        <end position="109"/>
    </location>
</feature>
<accession>A0A7S4Q7C1</accession>
<evidence type="ECO:0000256" key="1">
    <source>
        <dbReference type="SAM" id="MobiDB-lite"/>
    </source>
</evidence>
<organism evidence="3">
    <name type="scientific">Alexandrium monilatum</name>
    <dbReference type="NCBI Taxonomy" id="311494"/>
    <lineage>
        <taxon>Eukaryota</taxon>
        <taxon>Sar</taxon>
        <taxon>Alveolata</taxon>
        <taxon>Dinophyceae</taxon>
        <taxon>Gonyaulacales</taxon>
        <taxon>Pyrocystaceae</taxon>
        <taxon>Alexandrium</taxon>
    </lineage>
</organism>
<dbReference type="EMBL" id="HBNR01018896">
    <property type="protein sequence ID" value="CAE4572909.1"/>
    <property type="molecule type" value="Transcribed_RNA"/>
</dbReference>
<feature type="chain" id="PRO_5031460127" evidence="2">
    <location>
        <begin position="25"/>
        <end position="109"/>
    </location>
</feature>
<reference evidence="3" key="1">
    <citation type="submission" date="2021-01" db="EMBL/GenBank/DDBJ databases">
        <authorList>
            <person name="Corre E."/>
            <person name="Pelletier E."/>
            <person name="Niang G."/>
            <person name="Scheremetjew M."/>
            <person name="Finn R."/>
            <person name="Kale V."/>
            <person name="Holt S."/>
            <person name="Cochrane G."/>
            <person name="Meng A."/>
            <person name="Brown T."/>
            <person name="Cohen L."/>
        </authorList>
    </citation>
    <scope>NUCLEOTIDE SEQUENCE</scope>
    <source>
        <strain evidence="3">CCMP3105</strain>
    </source>
</reference>
<sequence>MAHRATSMGRRPALLPLFAALALALGVLHFAAPRAGGDAAPPSPTAAPAPASLADALFRRGGRRFLRKRLQEGRDSWNEEDRKRPRRHVARRSRGGGRAVRRSGRGRRM</sequence>
<gene>
    <name evidence="3" type="ORF">AMON00008_LOCUS12528</name>
</gene>
<feature type="region of interest" description="Disordered" evidence="1">
    <location>
        <begin position="33"/>
        <end position="53"/>
    </location>
</feature>
<name>A0A7S4Q7C1_9DINO</name>
<dbReference type="AlphaFoldDB" id="A0A7S4Q7C1"/>
<feature type="signal peptide" evidence="2">
    <location>
        <begin position="1"/>
        <end position="24"/>
    </location>
</feature>
<protein>
    <submittedName>
        <fullName evidence="3">Uncharacterized protein</fullName>
    </submittedName>
</protein>
<evidence type="ECO:0000313" key="3">
    <source>
        <dbReference type="EMBL" id="CAE4572909.1"/>
    </source>
</evidence>